<protein>
    <submittedName>
        <fullName evidence="2">Gluconate 2-dehydrogenase subunit 3 family protein</fullName>
    </submittedName>
</protein>
<sequence>MHEGHHHEHEHEDRRRGPSQGPGGSLSRRSFLRRSSEVAFAAAVTITSAGALLNSAEAWAMEVKNLQPATMKTLILMARDIYPHDKVPDRFYAIAVKGYDEKAGKDPAFKAMIETGVAGLNAAAGPGGYSGVGWEAQRVALLRAISASPMFETVRSGLVVSLYNQPEIWPIFGYEGESYSKGGYIARGFDDIDWL</sequence>
<organism evidence="2">
    <name type="scientific">Alsobacter sp. KACC 23698</name>
    <dbReference type="NCBI Taxonomy" id="3149229"/>
    <lineage>
        <taxon>Bacteria</taxon>
        <taxon>Pseudomonadati</taxon>
        <taxon>Pseudomonadota</taxon>
        <taxon>Alphaproteobacteria</taxon>
        <taxon>Hyphomicrobiales</taxon>
        <taxon>Alsobacteraceae</taxon>
        <taxon>Alsobacter</taxon>
    </lineage>
</organism>
<gene>
    <name evidence="2" type="ORF">ABEG18_11085</name>
</gene>
<evidence type="ECO:0000313" key="2">
    <source>
        <dbReference type="EMBL" id="XBO41269.1"/>
    </source>
</evidence>
<dbReference type="EMBL" id="CP157484">
    <property type="protein sequence ID" value="XBO41269.1"/>
    <property type="molecule type" value="Genomic_DNA"/>
</dbReference>
<dbReference type="PROSITE" id="PS51318">
    <property type="entry name" value="TAT"/>
    <property type="match status" value="1"/>
</dbReference>
<dbReference type="AlphaFoldDB" id="A0AAU7JMC5"/>
<feature type="region of interest" description="Disordered" evidence="1">
    <location>
        <begin position="1"/>
        <end position="28"/>
    </location>
</feature>
<proteinExistence type="predicted"/>
<dbReference type="RefSeq" id="WP_406858119.1">
    <property type="nucleotide sequence ID" value="NZ_CP157484.1"/>
</dbReference>
<name>A0AAU7JMC5_9HYPH</name>
<accession>A0AAU7JMC5</accession>
<feature type="compositionally biased region" description="Basic and acidic residues" evidence="1">
    <location>
        <begin position="1"/>
        <end position="16"/>
    </location>
</feature>
<evidence type="ECO:0000256" key="1">
    <source>
        <dbReference type="SAM" id="MobiDB-lite"/>
    </source>
</evidence>
<dbReference type="InterPro" id="IPR006311">
    <property type="entry name" value="TAT_signal"/>
</dbReference>
<reference evidence="2" key="1">
    <citation type="submission" date="2024-05" db="EMBL/GenBank/DDBJ databases">
        <authorList>
            <person name="Kim S."/>
            <person name="Heo J."/>
            <person name="Choi H."/>
            <person name="Choi Y."/>
            <person name="Kwon S.-W."/>
            <person name="Kim Y."/>
        </authorList>
    </citation>
    <scope>NUCLEOTIDE SEQUENCE</scope>
    <source>
        <strain evidence="2">KACC 23698</strain>
    </source>
</reference>